<proteinExistence type="predicted"/>
<dbReference type="Proteomes" id="UP000449944">
    <property type="component" value="Unassembled WGS sequence"/>
</dbReference>
<gene>
    <name evidence="1" type="ORF">GKR67_02080</name>
</gene>
<organism evidence="1 2">
    <name type="scientific">Providencia alcalifaciens</name>
    <dbReference type="NCBI Taxonomy" id="126385"/>
    <lineage>
        <taxon>Bacteria</taxon>
        <taxon>Pseudomonadati</taxon>
        <taxon>Pseudomonadota</taxon>
        <taxon>Gammaproteobacteria</taxon>
        <taxon>Enterobacterales</taxon>
        <taxon>Morganellaceae</taxon>
        <taxon>Providencia</taxon>
    </lineage>
</organism>
<evidence type="ECO:0000313" key="1">
    <source>
        <dbReference type="EMBL" id="MTC33416.1"/>
    </source>
</evidence>
<protein>
    <submittedName>
        <fullName evidence="1">Uncharacterized protein</fullName>
    </submittedName>
</protein>
<reference evidence="1 2" key="1">
    <citation type="submission" date="2019-10" db="EMBL/GenBank/DDBJ databases">
        <title>Comparative genomic analysis of Providencia.</title>
        <authorList>
            <person name="Yuan C."/>
            <person name="Wei Y."/>
            <person name="Yin Z."/>
        </authorList>
    </citation>
    <scope>NUCLEOTIDE SEQUENCE [LARGE SCALE GENOMIC DNA]</scope>
    <source>
        <strain evidence="2">wls1934</strain>
    </source>
</reference>
<evidence type="ECO:0000313" key="2">
    <source>
        <dbReference type="Proteomes" id="UP000449944"/>
    </source>
</evidence>
<name>A0AAW9V6I2_9GAMM</name>
<dbReference type="EMBL" id="WLUB01000006">
    <property type="protein sequence ID" value="MTC33416.1"/>
    <property type="molecule type" value="Genomic_DNA"/>
</dbReference>
<comment type="caution">
    <text evidence="1">The sequence shown here is derived from an EMBL/GenBank/DDBJ whole genome shotgun (WGS) entry which is preliminary data.</text>
</comment>
<dbReference type="AlphaFoldDB" id="A0AAW9V6I2"/>
<accession>A0AAW9V6I2</accession>
<sequence>MAKLTKKELAWIGKVQKVLDECPSDRLGFYTIGDRAVLLYDLKKSDEICRIQDTPRGDYFCSAVKLANADFEECLTFPSQVESTAG</sequence>